<proteinExistence type="predicted"/>
<comment type="caution">
    <text evidence="2">The sequence shown here is derived from an EMBL/GenBank/DDBJ whole genome shotgun (WGS) entry which is preliminary data.</text>
</comment>
<dbReference type="EMBL" id="JBHSXN010000001">
    <property type="protein sequence ID" value="MFC6951471.1"/>
    <property type="molecule type" value="Genomic_DNA"/>
</dbReference>
<keyword evidence="1" id="KW-0472">Membrane</keyword>
<name>A0ABD5V8Y8_9EURY</name>
<evidence type="ECO:0000313" key="3">
    <source>
        <dbReference type="Proteomes" id="UP001596395"/>
    </source>
</evidence>
<dbReference type="RefSeq" id="WP_336348503.1">
    <property type="nucleotide sequence ID" value="NZ_JAZAQL010000001.1"/>
</dbReference>
<evidence type="ECO:0000313" key="2">
    <source>
        <dbReference type="EMBL" id="MFC6951471.1"/>
    </source>
</evidence>
<accession>A0ABD5V8Y8</accession>
<evidence type="ECO:0000256" key="1">
    <source>
        <dbReference type="SAM" id="Phobius"/>
    </source>
</evidence>
<sequence>MWGLVRRLLTVQTLFAVLGLYVLAAASALAFLDLGDAGTLLAFVTLAFSVVAMGVLGAYVRWIRKQVADMNSPPPDWERDRVVEDE</sequence>
<protein>
    <submittedName>
        <fullName evidence="2">Uncharacterized protein</fullName>
    </submittedName>
</protein>
<keyword evidence="1" id="KW-0812">Transmembrane</keyword>
<dbReference type="AlphaFoldDB" id="A0ABD5V8Y8"/>
<organism evidence="2 3">
    <name type="scientific">Halorubellus litoreus</name>
    <dbReference type="NCBI Taxonomy" id="755308"/>
    <lineage>
        <taxon>Archaea</taxon>
        <taxon>Methanobacteriati</taxon>
        <taxon>Methanobacteriota</taxon>
        <taxon>Stenosarchaea group</taxon>
        <taxon>Halobacteria</taxon>
        <taxon>Halobacteriales</taxon>
        <taxon>Halorubellaceae</taxon>
        <taxon>Halorubellus</taxon>
    </lineage>
</organism>
<keyword evidence="1" id="KW-1133">Transmembrane helix</keyword>
<reference evidence="2 3" key="1">
    <citation type="journal article" date="2019" name="Int. J. Syst. Evol. Microbiol.">
        <title>The Global Catalogue of Microorganisms (GCM) 10K type strain sequencing project: providing services to taxonomists for standard genome sequencing and annotation.</title>
        <authorList>
            <consortium name="The Broad Institute Genomics Platform"/>
            <consortium name="The Broad Institute Genome Sequencing Center for Infectious Disease"/>
            <person name="Wu L."/>
            <person name="Ma J."/>
        </authorList>
    </citation>
    <scope>NUCLEOTIDE SEQUENCE [LARGE SCALE GENOMIC DNA]</scope>
    <source>
        <strain evidence="2 3">GX26</strain>
    </source>
</reference>
<gene>
    <name evidence="2" type="ORF">ACFQGB_01225</name>
</gene>
<keyword evidence="3" id="KW-1185">Reference proteome</keyword>
<dbReference type="Proteomes" id="UP001596395">
    <property type="component" value="Unassembled WGS sequence"/>
</dbReference>
<feature type="transmembrane region" description="Helical" evidence="1">
    <location>
        <begin position="40"/>
        <end position="60"/>
    </location>
</feature>